<dbReference type="HOGENOM" id="CLU_3002239_0_0_1"/>
<dbReference type="EMBL" id="KN822199">
    <property type="protein sequence ID" value="KIM52778.1"/>
    <property type="molecule type" value="Genomic_DNA"/>
</dbReference>
<sequence>MAIVVGSPIPADELNLESILTTVQMEWQTRLAVTVFLFYEFFLTLDQEIEHIWVFPLL</sequence>
<name>A0A0C2YST8_9AGAM</name>
<dbReference type="Proteomes" id="UP000053989">
    <property type="component" value="Unassembled WGS sequence"/>
</dbReference>
<evidence type="ECO:0000313" key="2">
    <source>
        <dbReference type="EMBL" id="KIM52778.1"/>
    </source>
</evidence>
<proteinExistence type="predicted"/>
<reference evidence="2 3" key="1">
    <citation type="submission" date="2014-04" db="EMBL/GenBank/DDBJ databases">
        <authorList>
            <consortium name="DOE Joint Genome Institute"/>
            <person name="Kuo A."/>
            <person name="Kohler A."/>
            <person name="Nagy L.G."/>
            <person name="Floudas D."/>
            <person name="Copeland A."/>
            <person name="Barry K.W."/>
            <person name="Cichocki N."/>
            <person name="Veneault-Fourrey C."/>
            <person name="LaButti K."/>
            <person name="Lindquist E.A."/>
            <person name="Lipzen A."/>
            <person name="Lundell T."/>
            <person name="Morin E."/>
            <person name="Murat C."/>
            <person name="Sun H."/>
            <person name="Tunlid A."/>
            <person name="Henrissat B."/>
            <person name="Grigoriev I.V."/>
            <person name="Hibbett D.S."/>
            <person name="Martin F."/>
            <person name="Nordberg H.P."/>
            <person name="Cantor M.N."/>
            <person name="Hua S.X."/>
        </authorList>
    </citation>
    <scope>NUCLEOTIDE SEQUENCE [LARGE SCALE GENOMIC DNA]</scope>
    <source>
        <strain evidence="2 3">Foug A</strain>
    </source>
</reference>
<evidence type="ECO:0000259" key="1">
    <source>
        <dbReference type="Pfam" id="PF20151"/>
    </source>
</evidence>
<dbReference type="AlphaFoldDB" id="A0A0C2YST8"/>
<dbReference type="InParanoid" id="A0A0C2YST8"/>
<protein>
    <recommendedName>
        <fullName evidence="1">DUF6533 domain-containing protein</fullName>
    </recommendedName>
</protein>
<organism evidence="2 3">
    <name type="scientific">Scleroderma citrinum Foug A</name>
    <dbReference type="NCBI Taxonomy" id="1036808"/>
    <lineage>
        <taxon>Eukaryota</taxon>
        <taxon>Fungi</taxon>
        <taxon>Dikarya</taxon>
        <taxon>Basidiomycota</taxon>
        <taxon>Agaricomycotina</taxon>
        <taxon>Agaricomycetes</taxon>
        <taxon>Agaricomycetidae</taxon>
        <taxon>Boletales</taxon>
        <taxon>Sclerodermatineae</taxon>
        <taxon>Sclerodermataceae</taxon>
        <taxon>Scleroderma</taxon>
    </lineage>
</organism>
<reference evidence="3" key="2">
    <citation type="submission" date="2015-01" db="EMBL/GenBank/DDBJ databases">
        <title>Evolutionary Origins and Diversification of the Mycorrhizal Mutualists.</title>
        <authorList>
            <consortium name="DOE Joint Genome Institute"/>
            <consortium name="Mycorrhizal Genomics Consortium"/>
            <person name="Kohler A."/>
            <person name="Kuo A."/>
            <person name="Nagy L.G."/>
            <person name="Floudas D."/>
            <person name="Copeland A."/>
            <person name="Barry K.W."/>
            <person name="Cichocki N."/>
            <person name="Veneault-Fourrey C."/>
            <person name="LaButti K."/>
            <person name="Lindquist E.A."/>
            <person name="Lipzen A."/>
            <person name="Lundell T."/>
            <person name="Morin E."/>
            <person name="Murat C."/>
            <person name="Riley R."/>
            <person name="Ohm R."/>
            <person name="Sun H."/>
            <person name="Tunlid A."/>
            <person name="Henrissat B."/>
            <person name="Grigoriev I.V."/>
            <person name="Hibbett D.S."/>
            <person name="Martin F."/>
        </authorList>
    </citation>
    <scope>NUCLEOTIDE SEQUENCE [LARGE SCALE GENOMIC DNA]</scope>
    <source>
        <strain evidence="3">Foug A</strain>
    </source>
</reference>
<dbReference type="Pfam" id="PF20151">
    <property type="entry name" value="DUF6533"/>
    <property type="match status" value="1"/>
</dbReference>
<feature type="non-terminal residue" evidence="2">
    <location>
        <position position="58"/>
    </location>
</feature>
<evidence type="ECO:0000313" key="3">
    <source>
        <dbReference type="Proteomes" id="UP000053989"/>
    </source>
</evidence>
<dbReference type="OrthoDB" id="2628848at2759"/>
<keyword evidence="3" id="KW-1185">Reference proteome</keyword>
<gene>
    <name evidence="2" type="ORF">SCLCIDRAFT_1223420</name>
</gene>
<accession>A0A0C2YST8</accession>
<dbReference type="InterPro" id="IPR045340">
    <property type="entry name" value="DUF6533"/>
</dbReference>
<feature type="domain" description="DUF6533" evidence="1">
    <location>
        <begin position="30"/>
        <end position="54"/>
    </location>
</feature>